<keyword evidence="2" id="KW-1185">Reference proteome</keyword>
<proteinExistence type="predicted"/>
<dbReference type="InterPro" id="IPR011009">
    <property type="entry name" value="Kinase-like_dom_sf"/>
</dbReference>
<accession>A0AAD9SP29</accession>
<evidence type="ECO:0008006" key="3">
    <source>
        <dbReference type="Google" id="ProtNLM"/>
    </source>
</evidence>
<dbReference type="AlphaFoldDB" id="A0AAD9SP29"/>
<dbReference type="EMBL" id="JAUJFL010000001">
    <property type="protein sequence ID" value="KAK2613274.1"/>
    <property type="molecule type" value="Genomic_DNA"/>
</dbReference>
<evidence type="ECO:0000313" key="2">
    <source>
        <dbReference type="Proteomes" id="UP001265746"/>
    </source>
</evidence>
<gene>
    <name evidence="1" type="ORF">N8I77_000196</name>
</gene>
<name>A0AAD9SP29_PHOAM</name>
<dbReference type="Proteomes" id="UP001265746">
    <property type="component" value="Unassembled WGS sequence"/>
</dbReference>
<reference evidence="1" key="1">
    <citation type="submission" date="2023-06" db="EMBL/GenBank/DDBJ databases">
        <authorList>
            <person name="Noh H."/>
        </authorList>
    </citation>
    <scope>NUCLEOTIDE SEQUENCE</scope>
    <source>
        <strain evidence="1">DUCC20226</strain>
    </source>
</reference>
<dbReference type="Gene3D" id="1.10.510.10">
    <property type="entry name" value="Transferase(Phosphotransferase) domain 1"/>
    <property type="match status" value="1"/>
</dbReference>
<protein>
    <recommendedName>
        <fullName evidence="3">Protein kinase domain-containing protein</fullName>
    </recommendedName>
</protein>
<dbReference type="SUPFAM" id="SSF56112">
    <property type="entry name" value="Protein kinase-like (PK-like)"/>
    <property type="match status" value="1"/>
</dbReference>
<sequence>MSRRPHYQRCGHTPCNRDEDKRWFMLEVKMHGRNLTINVCQEEFHNSPTRLDEFTQYLEMLQLDSEGEWLSNEEEDDDVHGGGEFPMQCPRLDLSLDGCYEWAIRPFFPLLEEIAPPPSDAATITLQQFFSGEYFEAGLKAVDDILHPGVIHVRDNMDNVVGNAGTLWKTTCPTFQAREVEVLSNDPTYILIDEPTNVRVQGKELFFKAFQDPDDSIGAHEVLTLEKISNASFNPQEMRTSRLYGIVEDEKSHVIGLLLHYIQVDDTLYDKVIGLGPFGSYVKDRWKRQVMGTVEALHRAGIVWGDAKASNVLVDTAADAWVVDFEGGQTEGWVGRDKAGTIEGDLQGLRAIIDFVDTGREPAIMA</sequence>
<organism evidence="1 2">
    <name type="scientific">Phomopsis amygdali</name>
    <name type="common">Fusicoccum amygdali</name>
    <dbReference type="NCBI Taxonomy" id="1214568"/>
    <lineage>
        <taxon>Eukaryota</taxon>
        <taxon>Fungi</taxon>
        <taxon>Dikarya</taxon>
        <taxon>Ascomycota</taxon>
        <taxon>Pezizomycotina</taxon>
        <taxon>Sordariomycetes</taxon>
        <taxon>Sordariomycetidae</taxon>
        <taxon>Diaporthales</taxon>
        <taxon>Diaporthaceae</taxon>
        <taxon>Diaporthe</taxon>
    </lineage>
</organism>
<comment type="caution">
    <text evidence="1">The sequence shown here is derived from an EMBL/GenBank/DDBJ whole genome shotgun (WGS) entry which is preliminary data.</text>
</comment>
<evidence type="ECO:0000313" key="1">
    <source>
        <dbReference type="EMBL" id="KAK2613274.1"/>
    </source>
</evidence>